<organism evidence="9 10">
    <name type="scientific">Paenibacillus mangrovi</name>
    <dbReference type="NCBI Taxonomy" id="2931978"/>
    <lineage>
        <taxon>Bacteria</taxon>
        <taxon>Bacillati</taxon>
        <taxon>Bacillota</taxon>
        <taxon>Bacilli</taxon>
        <taxon>Bacillales</taxon>
        <taxon>Paenibacillaceae</taxon>
        <taxon>Paenibacillus</taxon>
    </lineage>
</organism>
<feature type="transmembrane region" description="Helical" evidence="7">
    <location>
        <begin position="362"/>
        <end position="382"/>
    </location>
</feature>
<feature type="transmembrane region" description="Helical" evidence="7">
    <location>
        <begin position="300"/>
        <end position="321"/>
    </location>
</feature>
<dbReference type="PROSITE" id="PS50850">
    <property type="entry name" value="MFS"/>
    <property type="match status" value="1"/>
</dbReference>
<feature type="domain" description="Major facilitator superfamily (MFS) profile" evidence="8">
    <location>
        <begin position="4"/>
        <end position="389"/>
    </location>
</feature>
<dbReference type="PANTHER" id="PTHR23514:SF3">
    <property type="entry name" value="BYPASS OF STOP CODON PROTEIN 6"/>
    <property type="match status" value="1"/>
</dbReference>
<keyword evidence="6 7" id="KW-0472">Membrane</keyword>
<dbReference type="Gene3D" id="1.20.1250.20">
    <property type="entry name" value="MFS general substrate transporter like domains"/>
    <property type="match status" value="2"/>
</dbReference>
<feature type="transmembrane region" description="Helical" evidence="7">
    <location>
        <begin position="97"/>
        <end position="119"/>
    </location>
</feature>
<dbReference type="EMBL" id="JALIRP010000007">
    <property type="protein sequence ID" value="MCJ8013649.1"/>
    <property type="molecule type" value="Genomic_DNA"/>
</dbReference>
<dbReference type="GO" id="GO:0022857">
    <property type="term" value="F:transmembrane transporter activity"/>
    <property type="evidence" value="ECO:0007669"/>
    <property type="project" value="InterPro"/>
</dbReference>
<feature type="transmembrane region" description="Helical" evidence="7">
    <location>
        <begin position="155"/>
        <end position="173"/>
    </location>
</feature>
<feature type="transmembrane region" description="Helical" evidence="7">
    <location>
        <begin position="39"/>
        <end position="58"/>
    </location>
</feature>
<evidence type="ECO:0000313" key="10">
    <source>
        <dbReference type="Proteomes" id="UP001139347"/>
    </source>
</evidence>
<protein>
    <submittedName>
        <fullName evidence="9">MFS transporter</fullName>
    </submittedName>
</protein>
<evidence type="ECO:0000259" key="8">
    <source>
        <dbReference type="PROSITE" id="PS50850"/>
    </source>
</evidence>
<keyword evidence="4 7" id="KW-0812">Transmembrane</keyword>
<evidence type="ECO:0000256" key="1">
    <source>
        <dbReference type="ARBA" id="ARBA00004651"/>
    </source>
</evidence>
<dbReference type="PANTHER" id="PTHR23514">
    <property type="entry name" value="BYPASS OF STOP CODON PROTEIN 6"/>
    <property type="match status" value="1"/>
</dbReference>
<keyword evidence="3" id="KW-0813">Transport</keyword>
<dbReference type="AlphaFoldDB" id="A0A9X2B3I3"/>
<name>A0A9X2B3I3_9BACL</name>
<dbReference type="Proteomes" id="UP001139347">
    <property type="component" value="Unassembled WGS sequence"/>
</dbReference>
<gene>
    <name evidence="9" type="ORF">MUG84_18145</name>
</gene>
<proteinExistence type="inferred from homology"/>
<accession>A0A9X2B3I3</accession>
<evidence type="ECO:0000256" key="7">
    <source>
        <dbReference type="SAM" id="Phobius"/>
    </source>
</evidence>
<comment type="caution">
    <text evidence="9">The sequence shown here is derived from an EMBL/GenBank/DDBJ whole genome shotgun (WGS) entry which is preliminary data.</text>
</comment>
<dbReference type="InterPro" id="IPR020846">
    <property type="entry name" value="MFS_dom"/>
</dbReference>
<evidence type="ECO:0000256" key="3">
    <source>
        <dbReference type="ARBA" id="ARBA00022448"/>
    </source>
</evidence>
<feature type="transmembrane region" description="Helical" evidence="7">
    <location>
        <begin position="276"/>
        <end position="294"/>
    </location>
</feature>
<sequence length="411" mass="45397">MKRIVWLGCMAYFMVGLATVVFGALLPEMLRDYGLGYSSGGQLVFAQFAGFFIGVNLAPRLSTRLGYQKTICIGMLSLIFVHALLLCHPYWFVVLGLAVLNGFGFGMTQTAIGTFLLEAVDQNGAIMMSRLEVAFGIGALFMPLASGLFIAQHSWIWSFAVVVLFAIINLVLWSNKFVNHLNHLPGVSQYSLAKKQENDVITAKTQLSKLAFFIAFVFLYVGIETSIVNFLPSLFVQHLGLGSSEATLSVTFFWISMVIGRLFSGYIAEKINYYRYLFFSTVGAALFLVCIALAKGTAVSFAMVFMIGLFLSGIFAILIVFANRVFAGNTKQITSILIASGGVGGALLPLVIGWSLERYQATVTIWVIVGCTLLLLGCLFRIRKIEKERTKVNQRYNNHDRILEKHSNLNL</sequence>
<dbReference type="SUPFAM" id="SSF103473">
    <property type="entry name" value="MFS general substrate transporter"/>
    <property type="match status" value="1"/>
</dbReference>
<dbReference type="GO" id="GO:0005886">
    <property type="term" value="C:plasma membrane"/>
    <property type="evidence" value="ECO:0007669"/>
    <property type="project" value="UniProtKB-SubCell"/>
</dbReference>
<evidence type="ECO:0000256" key="2">
    <source>
        <dbReference type="ARBA" id="ARBA00008335"/>
    </source>
</evidence>
<keyword evidence="10" id="KW-1185">Reference proteome</keyword>
<evidence type="ECO:0000313" key="9">
    <source>
        <dbReference type="EMBL" id="MCJ8013649.1"/>
    </source>
</evidence>
<dbReference type="RefSeq" id="WP_244727327.1">
    <property type="nucleotide sequence ID" value="NZ_JALIRP010000007.1"/>
</dbReference>
<feature type="transmembrane region" description="Helical" evidence="7">
    <location>
        <begin position="131"/>
        <end position="149"/>
    </location>
</feature>
<dbReference type="InterPro" id="IPR051788">
    <property type="entry name" value="MFS_Transporter"/>
</dbReference>
<dbReference type="InterPro" id="IPR011701">
    <property type="entry name" value="MFS"/>
</dbReference>
<feature type="transmembrane region" description="Helical" evidence="7">
    <location>
        <begin position="333"/>
        <end position="356"/>
    </location>
</feature>
<evidence type="ECO:0000256" key="5">
    <source>
        <dbReference type="ARBA" id="ARBA00022989"/>
    </source>
</evidence>
<reference evidence="9" key="1">
    <citation type="submission" date="2022-04" db="EMBL/GenBank/DDBJ databases">
        <title>Paenibacillus mangrovi sp. nov., a novel endophytic bacterium isolated from bark of Kandelia candel.</title>
        <authorList>
            <person name="Tuo L."/>
        </authorList>
    </citation>
    <scope>NUCLEOTIDE SEQUENCE</scope>
    <source>
        <strain evidence="9">KQZ6P-2</strain>
    </source>
</reference>
<feature type="transmembrane region" description="Helical" evidence="7">
    <location>
        <begin position="70"/>
        <end position="91"/>
    </location>
</feature>
<evidence type="ECO:0000256" key="6">
    <source>
        <dbReference type="ARBA" id="ARBA00023136"/>
    </source>
</evidence>
<comment type="subcellular location">
    <subcellularLocation>
        <location evidence="1">Cell membrane</location>
        <topology evidence="1">Multi-pass membrane protein</topology>
    </subcellularLocation>
</comment>
<feature type="transmembrane region" description="Helical" evidence="7">
    <location>
        <begin position="246"/>
        <end position="264"/>
    </location>
</feature>
<evidence type="ECO:0000256" key="4">
    <source>
        <dbReference type="ARBA" id="ARBA00022692"/>
    </source>
</evidence>
<comment type="similarity">
    <text evidence="2">Belongs to the major facilitator superfamily.</text>
</comment>
<dbReference type="InterPro" id="IPR036259">
    <property type="entry name" value="MFS_trans_sf"/>
</dbReference>
<keyword evidence="5 7" id="KW-1133">Transmembrane helix</keyword>
<dbReference type="Pfam" id="PF07690">
    <property type="entry name" value="MFS_1"/>
    <property type="match status" value="1"/>
</dbReference>
<feature type="transmembrane region" description="Helical" evidence="7">
    <location>
        <begin position="210"/>
        <end position="234"/>
    </location>
</feature>